<dbReference type="SUPFAM" id="SSF82866">
    <property type="entry name" value="Multidrug efflux transporter AcrB transmembrane domain"/>
    <property type="match status" value="2"/>
</dbReference>
<feature type="transmembrane region" description="Helical" evidence="10">
    <location>
        <begin position="903"/>
        <end position="923"/>
    </location>
</feature>
<feature type="compositionally biased region" description="Low complexity" evidence="9">
    <location>
        <begin position="1048"/>
        <end position="1059"/>
    </location>
</feature>
<comment type="similarity">
    <text evidence="2">Belongs to the resistance-nodulation-cell division (RND) (TC 2.A.6) family.</text>
</comment>
<feature type="transmembrane region" description="Helical" evidence="10">
    <location>
        <begin position="929"/>
        <end position="950"/>
    </location>
</feature>
<gene>
    <name evidence="11" type="ORF">ISF26_14700</name>
</gene>
<keyword evidence="7 10" id="KW-1133">Transmembrane helix</keyword>
<dbReference type="NCBIfam" id="NF000282">
    <property type="entry name" value="RND_permease_1"/>
    <property type="match status" value="1"/>
</dbReference>
<proteinExistence type="inferred from homology"/>
<feature type="region of interest" description="Disordered" evidence="9">
    <location>
        <begin position="1041"/>
        <end position="1065"/>
    </location>
</feature>
<dbReference type="Gene3D" id="3.30.2090.10">
    <property type="entry name" value="Multidrug efflux transporter AcrB TolC docking domain, DN and DC subdomains"/>
    <property type="match status" value="2"/>
</dbReference>
<comment type="subcellular location">
    <subcellularLocation>
        <location evidence="1">Cell inner membrane</location>
        <topology evidence="1">Multi-pass membrane protein</topology>
    </subcellularLocation>
</comment>
<organism evidence="11 12">
    <name type="scientific">Gloeobacter morelensis MG652769</name>
    <dbReference type="NCBI Taxonomy" id="2781736"/>
    <lineage>
        <taxon>Bacteria</taxon>
        <taxon>Bacillati</taxon>
        <taxon>Cyanobacteriota</taxon>
        <taxon>Cyanophyceae</taxon>
        <taxon>Gloeobacterales</taxon>
        <taxon>Gloeobacteraceae</taxon>
        <taxon>Gloeobacter</taxon>
        <taxon>Gloeobacter morelensis</taxon>
    </lineage>
</organism>
<feature type="transmembrane region" description="Helical" evidence="10">
    <location>
        <begin position="473"/>
        <end position="500"/>
    </location>
</feature>
<dbReference type="InterPro" id="IPR027463">
    <property type="entry name" value="AcrB_DN_DC_subdom"/>
</dbReference>
<protein>
    <submittedName>
        <fullName evidence="11">Multidrug efflux RND transporter permease subunit</fullName>
    </submittedName>
</protein>
<keyword evidence="6 10" id="KW-0812">Transmembrane</keyword>
<dbReference type="PANTHER" id="PTHR32063:SF11">
    <property type="entry name" value="CATION OR DRUG EFFLUX SYSTEM PROTEIN"/>
    <property type="match status" value="1"/>
</dbReference>
<feature type="transmembrane region" description="Helical" evidence="10">
    <location>
        <begin position="1010"/>
        <end position="1032"/>
    </location>
</feature>
<reference evidence="11 12" key="1">
    <citation type="journal article" date="2021" name="Genome Biol. Evol.">
        <title>Complete Genome Sequencing of a Novel Gloeobacter Species from a Waterfall Cave in Mexico.</title>
        <authorList>
            <person name="Saw J.H."/>
            <person name="Cardona T."/>
            <person name="Montejano G."/>
        </authorList>
    </citation>
    <scope>NUCLEOTIDE SEQUENCE [LARGE SCALE GENOMIC DNA]</scope>
    <source>
        <strain evidence="11">MG652769</strain>
    </source>
</reference>
<dbReference type="Gene3D" id="3.30.70.1440">
    <property type="entry name" value="Multidrug efflux transporter AcrB pore domain"/>
    <property type="match status" value="1"/>
</dbReference>
<evidence type="ECO:0000256" key="9">
    <source>
        <dbReference type="SAM" id="MobiDB-lite"/>
    </source>
</evidence>
<feature type="transmembrane region" description="Helical" evidence="10">
    <location>
        <begin position="398"/>
        <end position="420"/>
    </location>
</feature>
<evidence type="ECO:0000256" key="4">
    <source>
        <dbReference type="ARBA" id="ARBA00022475"/>
    </source>
</evidence>
<evidence type="ECO:0000256" key="2">
    <source>
        <dbReference type="ARBA" id="ARBA00010942"/>
    </source>
</evidence>
<evidence type="ECO:0000256" key="3">
    <source>
        <dbReference type="ARBA" id="ARBA00022448"/>
    </source>
</evidence>
<dbReference type="InterPro" id="IPR001036">
    <property type="entry name" value="Acrflvin-R"/>
</dbReference>
<dbReference type="NCBIfam" id="TIGR00915">
    <property type="entry name" value="2A0602"/>
    <property type="match status" value="1"/>
</dbReference>
<keyword evidence="3" id="KW-0813">Transport</keyword>
<keyword evidence="4" id="KW-1003">Cell membrane</keyword>
<dbReference type="Gene3D" id="3.30.70.1320">
    <property type="entry name" value="Multidrug efflux transporter AcrB pore domain like"/>
    <property type="match status" value="1"/>
</dbReference>
<accession>A0ABY3PHA0</accession>
<dbReference type="Gene3D" id="1.20.1640.10">
    <property type="entry name" value="Multidrug efflux transporter AcrB transmembrane domain"/>
    <property type="match status" value="2"/>
</dbReference>
<evidence type="ECO:0000256" key="8">
    <source>
        <dbReference type="ARBA" id="ARBA00023136"/>
    </source>
</evidence>
<evidence type="ECO:0000256" key="1">
    <source>
        <dbReference type="ARBA" id="ARBA00004429"/>
    </source>
</evidence>
<dbReference type="PRINTS" id="PR00702">
    <property type="entry name" value="ACRIFLAVINRP"/>
</dbReference>
<dbReference type="PANTHER" id="PTHR32063">
    <property type="match status" value="1"/>
</dbReference>
<feature type="transmembrane region" description="Helical" evidence="10">
    <location>
        <begin position="441"/>
        <end position="461"/>
    </location>
</feature>
<keyword evidence="12" id="KW-1185">Reference proteome</keyword>
<feature type="transmembrane region" description="Helical" evidence="10">
    <location>
        <begin position="348"/>
        <end position="366"/>
    </location>
</feature>
<feature type="transmembrane region" description="Helical" evidence="10">
    <location>
        <begin position="541"/>
        <end position="562"/>
    </location>
</feature>
<dbReference type="SUPFAM" id="SSF82693">
    <property type="entry name" value="Multidrug efflux transporter AcrB pore domain, PN1, PN2, PC1 and PC2 subdomains"/>
    <property type="match status" value="3"/>
</dbReference>
<keyword evidence="8 10" id="KW-0472">Membrane</keyword>
<evidence type="ECO:0000313" key="12">
    <source>
        <dbReference type="Proteomes" id="UP001054846"/>
    </source>
</evidence>
<dbReference type="InterPro" id="IPR004764">
    <property type="entry name" value="MdtF-like"/>
</dbReference>
<evidence type="ECO:0000256" key="7">
    <source>
        <dbReference type="ARBA" id="ARBA00022989"/>
    </source>
</evidence>
<evidence type="ECO:0000313" key="11">
    <source>
        <dbReference type="EMBL" id="UFP93056.1"/>
    </source>
</evidence>
<keyword evidence="5" id="KW-0997">Cell inner membrane</keyword>
<feature type="transmembrane region" description="Helical" evidence="10">
    <location>
        <begin position="373"/>
        <end position="392"/>
    </location>
</feature>
<feature type="transmembrane region" description="Helical" evidence="10">
    <location>
        <begin position="978"/>
        <end position="998"/>
    </location>
</feature>
<sequence>MNAFAKFFIRRPVFAIVISLVIAITGGLSIFALPIAQYPEITPPTVQVTAFYQGANAQVVEESVSTPIEQEVNGAQGMIYMSSISANDGSYTLTCTFEVGTNLDIAAVEVQNRVSRAQAKLPSEVISSGISVKKQSPSLLMVISVFSPDGTYDDLFLSNYTRLNLYDPISRVTGVGSLSIGGEREYAMRLWLQPDKVAKLGLTATDLANAIREQNLQAPAGLIGQLPAKQAVEFQYNVNVKGRLSTVAEYNGIILRTNPDGAILRVQDVARTELGAKEYKSFGRRDGKPSTIVLVYQLPGANALDVAAGIKRTLAQLAQNFPPGLEYEVSLDNTQFVTASIEEVEHTLVEAFLLVALVVFVFLGSLRTTLIPILAVPVSLVGTFALFVPLGFSINLLTLFGIVLAIGIVVDDAIVVVEAVEANLERGMAPVEATEKAMDEVAGPVVAIALVLCSVFVPVAFAGGITGQLYKQFALTLSVSVVLSALVALTLTPALCSLLLKPRQHGTGGGPLGWFIGGFNRLFDKVTGGYMGGVRFLVRRALLASLSLVVFVAGAGALGKMLPTGFVPEEDQGYLISVLTLPDAASLQRTDALVRKAETFLQKLPGVENVITVGGLNVLTSAYTSNNATLFVTLKPWEERSSPEESAQAIQARISREFASYPEAVGVALSPPPIPGLGTSGGFQFELQDRSGTQSAQQLAETAQRFSQAASQSPELGGIYNSFRANVPQVKIDLDRDKAKTLGIPLNDIFNSLSTYLGGLQVNDFNLFGRTYKVMLQAESEYRLTPESIDNLFVRSGTGQMVPLSTLTEVGFTTGPDTIRRYNLYRTAELTGSPAPGYSSGQALAAMEQLAAANLPPGYGYDWSGTSYQEKVSGSSQSVIFILALVFVFLLLAAQYESWSIPFGVLLGIPVGVLGAFLALSLRGLVNDVYAQIGLIMLIGLAAKNAILIVEFAKERREAGYAIADAALEAARLRFRPILMTSFAFILGVVPLVTASGAGAASRQSLGTAVFGGMLAATILGVFLIPVLYVVIEGMNEKLTGKKPQPAPAAAEAAPPAAARSGTQE</sequence>
<feature type="transmembrane region" description="Helical" evidence="10">
    <location>
        <begin position="12"/>
        <end position="36"/>
    </location>
</feature>
<dbReference type="Gene3D" id="3.30.70.1430">
    <property type="entry name" value="Multidrug efflux transporter AcrB pore domain"/>
    <property type="match status" value="2"/>
</dbReference>
<evidence type="ECO:0000256" key="10">
    <source>
        <dbReference type="SAM" id="Phobius"/>
    </source>
</evidence>
<dbReference type="RefSeq" id="WP_230840062.1">
    <property type="nucleotide sequence ID" value="NZ_CP063845.1"/>
</dbReference>
<evidence type="ECO:0000256" key="6">
    <source>
        <dbReference type="ARBA" id="ARBA00022692"/>
    </source>
</evidence>
<evidence type="ECO:0000256" key="5">
    <source>
        <dbReference type="ARBA" id="ARBA00022519"/>
    </source>
</evidence>
<dbReference type="SUPFAM" id="SSF82714">
    <property type="entry name" value="Multidrug efflux transporter AcrB TolC docking domain, DN and DC subdomains"/>
    <property type="match status" value="2"/>
</dbReference>
<dbReference type="Pfam" id="PF00873">
    <property type="entry name" value="ACR_tran"/>
    <property type="match status" value="1"/>
</dbReference>
<dbReference type="Proteomes" id="UP001054846">
    <property type="component" value="Chromosome"/>
</dbReference>
<feature type="transmembrane region" description="Helical" evidence="10">
    <location>
        <begin position="878"/>
        <end position="896"/>
    </location>
</feature>
<name>A0ABY3PHA0_9CYAN</name>
<dbReference type="EMBL" id="CP063845">
    <property type="protein sequence ID" value="UFP93056.1"/>
    <property type="molecule type" value="Genomic_DNA"/>
</dbReference>